<dbReference type="Pfam" id="PF00264">
    <property type="entry name" value="Tyrosinase"/>
    <property type="match status" value="1"/>
</dbReference>
<feature type="signal peptide" evidence="2">
    <location>
        <begin position="1"/>
        <end position="16"/>
    </location>
</feature>
<dbReference type="PROSITE" id="PS00498">
    <property type="entry name" value="TYROSINASE_2"/>
    <property type="match status" value="1"/>
</dbReference>
<reference evidence="5 6" key="1">
    <citation type="submission" date="2016-05" db="EMBL/GenBank/DDBJ databases">
        <title>A degradative enzymes factory behind the ericoid mycorrhizal symbiosis.</title>
        <authorList>
            <consortium name="DOE Joint Genome Institute"/>
            <person name="Martino E."/>
            <person name="Morin E."/>
            <person name="Grelet G."/>
            <person name="Kuo A."/>
            <person name="Kohler A."/>
            <person name="Daghino S."/>
            <person name="Barry K."/>
            <person name="Choi C."/>
            <person name="Cichocki N."/>
            <person name="Clum A."/>
            <person name="Copeland A."/>
            <person name="Hainaut M."/>
            <person name="Haridas S."/>
            <person name="Labutti K."/>
            <person name="Lindquist E."/>
            <person name="Lipzen A."/>
            <person name="Khouja H.-R."/>
            <person name="Murat C."/>
            <person name="Ohm R."/>
            <person name="Olson A."/>
            <person name="Spatafora J."/>
            <person name="Veneault-Fourrey C."/>
            <person name="Henrissat B."/>
            <person name="Grigoriev I."/>
            <person name="Martin F."/>
            <person name="Perotto S."/>
        </authorList>
    </citation>
    <scope>NUCLEOTIDE SEQUENCE [LARGE SCALE GENOMIC DNA]</scope>
    <source>
        <strain evidence="5 6">UAMH 7357</strain>
    </source>
</reference>
<dbReference type="GO" id="GO:0016491">
    <property type="term" value="F:oxidoreductase activity"/>
    <property type="evidence" value="ECO:0007669"/>
    <property type="project" value="InterPro"/>
</dbReference>
<dbReference type="PRINTS" id="PR00092">
    <property type="entry name" value="TYROSINASE"/>
</dbReference>
<dbReference type="STRING" id="1745343.A0A2J6QKV2"/>
<keyword evidence="6" id="KW-1185">Reference proteome</keyword>
<dbReference type="InterPro" id="IPR050316">
    <property type="entry name" value="Tyrosinase/Hemocyanin"/>
</dbReference>
<evidence type="ECO:0000259" key="3">
    <source>
        <dbReference type="PROSITE" id="PS00497"/>
    </source>
</evidence>
<dbReference type="Proteomes" id="UP000235672">
    <property type="component" value="Unassembled WGS sequence"/>
</dbReference>
<name>A0A2J6QKV2_9HELO</name>
<dbReference type="PANTHER" id="PTHR11474">
    <property type="entry name" value="TYROSINASE FAMILY MEMBER"/>
    <property type="match status" value="1"/>
</dbReference>
<dbReference type="InterPro" id="IPR002227">
    <property type="entry name" value="Tyrosinase_Cu-bd"/>
</dbReference>
<sequence length="357" mass="38853">MQSLVYLLALTSAATAALLPRVAPNLPASAFPTFSHLTQADFEAGKDNVTASPTTFTPFALDASPASAACSANPNVRIEWRSYPTSSRLGFIAAIKCMMAQPPSGNFPPSTSRYEDFARLHQMYMPNIHGNPKFLIWHRYFLWTFEMALRDTCGFWDPLPWWDETLDAGNFHNSDMFTNTAYFGHLPGPDANGNPVCIISGAFAGLTCHIGPGSSNTPHCLSRAVDESLTAQCNSGFVQTCNSRGDYASMESCSEGGPHAYGHDGIGAVMSDVSASPSDPIFWMHHSFIDHNFRIWQNVDPARTTTINGDDHFGVPLTMNTIVNVGGLGPNVPISDIMNTMSGIQIGAHTFCYKYSY</sequence>
<feature type="chain" id="PRO_5014385299" evidence="2">
    <location>
        <begin position="17"/>
        <end position="357"/>
    </location>
</feature>
<dbReference type="SUPFAM" id="SSF48056">
    <property type="entry name" value="Di-copper centre-containing domain"/>
    <property type="match status" value="1"/>
</dbReference>
<evidence type="ECO:0000259" key="4">
    <source>
        <dbReference type="PROSITE" id="PS00498"/>
    </source>
</evidence>
<evidence type="ECO:0000256" key="1">
    <source>
        <dbReference type="ARBA" id="ARBA00022723"/>
    </source>
</evidence>
<dbReference type="PROSITE" id="PS00497">
    <property type="entry name" value="TYROSINASE_1"/>
    <property type="match status" value="1"/>
</dbReference>
<evidence type="ECO:0000313" key="5">
    <source>
        <dbReference type="EMBL" id="PMD26898.1"/>
    </source>
</evidence>
<dbReference type="Gene3D" id="1.10.1280.10">
    <property type="entry name" value="Di-copper center containing domain from catechol oxidase"/>
    <property type="match status" value="1"/>
</dbReference>
<accession>A0A2J6QKV2</accession>
<dbReference type="OrthoDB" id="6132182at2759"/>
<dbReference type="PANTHER" id="PTHR11474:SF116">
    <property type="entry name" value="TYROSINASE"/>
    <property type="match status" value="1"/>
</dbReference>
<keyword evidence="1" id="KW-0479">Metal-binding</keyword>
<dbReference type="AlphaFoldDB" id="A0A2J6QKV2"/>
<dbReference type="InterPro" id="IPR008922">
    <property type="entry name" value="Di-copper_centre_dom_sf"/>
</dbReference>
<gene>
    <name evidence="5" type="ORF">NA56DRAFT_641537</name>
</gene>
<proteinExistence type="predicted"/>
<feature type="domain" description="Tyrosinase copper-binding" evidence="3">
    <location>
        <begin position="129"/>
        <end position="146"/>
    </location>
</feature>
<organism evidence="5 6">
    <name type="scientific">Hyaloscypha hepaticicola</name>
    <dbReference type="NCBI Taxonomy" id="2082293"/>
    <lineage>
        <taxon>Eukaryota</taxon>
        <taxon>Fungi</taxon>
        <taxon>Dikarya</taxon>
        <taxon>Ascomycota</taxon>
        <taxon>Pezizomycotina</taxon>
        <taxon>Leotiomycetes</taxon>
        <taxon>Helotiales</taxon>
        <taxon>Hyaloscyphaceae</taxon>
        <taxon>Hyaloscypha</taxon>
    </lineage>
</organism>
<feature type="domain" description="Tyrosinase copper-binding" evidence="4">
    <location>
        <begin position="279"/>
        <end position="290"/>
    </location>
</feature>
<dbReference type="GO" id="GO:0046872">
    <property type="term" value="F:metal ion binding"/>
    <property type="evidence" value="ECO:0007669"/>
    <property type="project" value="UniProtKB-KW"/>
</dbReference>
<dbReference type="EMBL" id="KZ613467">
    <property type="protein sequence ID" value="PMD26898.1"/>
    <property type="molecule type" value="Genomic_DNA"/>
</dbReference>
<protein>
    <submittedName>
        <fullName evidence="5">Tyrosinase</fullName>
    </submittedName>
</protein>
<evidence type="ECO:0000313" key="6">
    <source>
        <dbReference type="Proteomes" id="UP000235672"/>
    </source>
</evidence>
<evidence type="ECO:0000256" key="2">
    <source>
        <dbReference type="SAM" id="SignalP"/>
    </source>
</evidence>
<keyword evidence="2" id="KW-0732">Signal</keyword>